<dbReference type="InterPro" id="IPR029044">
    <property type="entry name" value="Nucleotide-diphossugar_trans"/>
</dbReference>
<name>A0A977PW78_9CYAN</name>
<evidence type="ECO:0000313" key="1">
    <source>
        <dbReference type="EMBL" id="UXE60928.1"/>
    </source>
</evidence>
<dbReference type="AlphaFoldDB" id="A0A977PW78"/>
<accession>A0A977PW78</accession>
<dbReference type="EMBL" id="CP073041">
    <property type="protein sequence ID" value="UXE60928.1"/>
    <property type="molecule type" value="Genomic_DNA"/>
</dbReference>
<protein>
    <recommendedName>
        <fullName evidence="2">Sugar transferase</fullName>
    </recommendedName>
</protein>
<dbReference type="KEGG" id="wna:KA717_36770"/>
<dbReference type="Proteomes" id="UP001065613">
    <property type="component" value="Chromosome"/>
</dbReference>
<sequence>MLANMDGICTLGNDGVYDSLLALLNSIEVQLGPDFPICIYPYDHQLERLKTAIADRPNVMLYEDQSSIERWDNFAQQAWDYHPTAKYHWRKAGSTGYHRFGTHRRFCAFDGPFERFLYMDADTLLLGSVDDIFEQLTGSDCVVYDFQYKDPTHIYEINSPHLTQIFAPSRLQAETFCSGFYASHRQLFSTDQLGQILSQLRGGEAEILYPFAPDQSLLNYLMMRSEKKINNLALTLPPTKRTGCCVTSEHFQEKEHLLYDRGKRLTYLHYIGLPKSLFSAICAGENLTFPYREIFLYYRYLHKPEQYPQFKGKAIPYKRSPSLWSRFIHKGTRILKETFLLNLFFSS</sequence>
<proteinExistence type="predicted"/>
<organism evidence="1">
    <name type="scientific">Woronichinia naegeliana WA131</name>
    <dbReference type="NCBI Taxonomy" id="2824559"/>
    <lineage>
        <taxon>Bacteria</taxon>
        <taxon>Bacillati</taxon>
        <taxon>Cyanobacteriota</taxon>
        <taxon>Cyanophyceae</taxon>
        <taxon>Synechococcales</taxon>
        <taxon>Coelosphaeriaceae</taxon>
        <taxon>Woronichinia</taxon>
    </lineage>
</organism>
<evidence type="ECO:0008006" key="2">
    <source>
        <dbReference type="Google" id="ProtNLM"/>
    </source>
</evidence>
<dbReference type="Gene3D" id="3.90.550.10">
    <property type="entry name" value="Spore Coat Polysaccharide Biosynthesis Protein SpsA, Chain A"/>
    <property type="match status" value="1"/>
</dbReference>
<reference evidence="1" key="1">
    <citation type="submission" date="2021-04" db="EMBL/GenBank/DDBJ databases">
        <title>Genome sequence of Woronichinia naegeliana from Washington state freshwater lake bloom.</title>
        <authorList>
            <person name="Dreher T.W."/>
        </authorList>
    </citation>
    <scope>NUCLEOTIDE SEQUENCE</scope>
    <source>
        <strain evidence="1">WA131</strain>
    </source>
</reference>
<dbReference type="NCBIfam" id="NF045582">
    <property type="entry name" value="Npun_R2823_gen"/>
    <property type="match status" value="1"/>
</dbReference>
<dbReference type="SUPFAM" id="SSF53448">
    <property type="entry name" value="Nucleotide-diphospho-sugar transferases"/>
    <property type="match status" value="1"/>
</dbReference>
<dbReference type="InterPro" id="IPR054619">
    <property type="entry name" value="Npun_R2821-like"/>
</dbReference>
<gene>
    <name evidence="1" type="ORF">KA717_36770</name>
</gene>